<comment type="caution">
    <text evidence="1">The sequence shown here is derived from an EMBL/GenBank/DDBJ whole genome shotgun (WGS) entry which is preliminary data.</text>
</comment>
<evidence type="ECO:0000313" key="2">
    <source>
        <dbReference type="Proteomes" id="UP000193928"/>
    </source>
</evidence>
<gene>
    <name evidence="1" type="ORF">AWC08_25890</name>
</gene>
<dbReference type="EMBL" id="LQOY01000091">
    <property type="protein sequence ID" value="ORV85044.1"/>
    <property type="molecule type" value="Genomic_DNA"/>
</dbReference>
<dbReference type="AlphaFoldDB" id="A0A1X1WEQ7"/>
<sequence length="125" mass="13297">MGPGEFASGCCQVLRHLAELIRQECSVWGAELSPEIANDGIAFSYLLVELLGERLGLFSAFTVGRLMSFMPHGGRGCCFTSRNLGGALHNDLEAAFCACAEFTYWSAVGVLPPVMGVDEAFTATG</sequence>
<proteinExistence type="predicted"/>
<keyword evidence="2" id="KW-1185">Reference proteome</keyword>
<organism evidence="1 2">
    <name type="scientific">Mycobacterium gordonae</name>
    <dbReference type="NCBI Taxonomy" id="1778"/>
    <lineage>
        <taxon>Bacteria</taxon>
        <taxon>Bacillati</taxon>
        <taxon>Actinomycetota</taxon>
        <taxon>Actinomycetes</taxon>
        <taxon>Mycobacteriales</taxon>
        <taxon>Mycobacteriaceae</taxon>
        <taxon>Mycobacterium</taxon>
    </lineage>
</organism>
<reference evidence="1 2" key="1">
    <citation type="submission" date="2016-01" db="EMBL/GenBank/DDBJ databases">
        <title>The new phylogeny of the genus Mycobacterium.</title>
        <authorList>
            <person name="Tarcisio F."/>
            <person name="Conor M."/>
            <person name="Antonella G."/>
            <person name="Elisabetta G."/>
            <person name="Giulia F.S."/>
            <person name="Sara T."/>
            <person name="Anna F."/>
            <person name="Clotilde B."/>
            <person name="Roberto B."/>
            <person name="Veronica D.S."/>
            <person name="Fabio R."/>
            <person name="Monica P."/>
            <person name="Olivier J."/>
            <person name="Enrico T."/>
            <person name="Nicola S."/>
        </authorList>
    </citation>
    <scope>NUCLEOTIDE SEQUENCE [LARGE SCALE GENOMIC DNA]</scope>
    <source>
        <strain evidence="1 2">DSM 44160</strain>
    </source>
</reference>
<evidence type="ECO:0000313" key="1">
    <source>
        <dbReference type="EMBL" id="ORV85044.1"/>
    </source>
</evidence>
<dbReference type="Proteomes" id="UP000193928">
    <property type="component" value="Unassembled WGS sequence"/>
</dbReference>
<protein>
    <submittedName>
        <fullName evidence="1">Uncharacterized protein</fullName>
    </submittedName>
</protein>
<accession>A0A1X1WEQ7</accession>
<name>A0A1X1WEQ7_MYCGO</name>